<dbReference type="PROSITE" id="PS51257">
    <property type="entry name" value="PROKAR_LIPOPROTEIN"/>
    <property type="match status" value="1"/>
</dbReference>
<dbReference type="Proteomes" id="UP000198238">
    <property type="component" value="Chromosome"/>
</dbReference>
<organism evidence="3 4">
    <name type="scientific">Neisseria chenwenguii</name>
    <dbReference type="NCBI Taxonomy" id="1853278"/>
    <lineage>
        <taxon>Bacteria</taxon>
        <taxon>Pseudomonadati</taxon>
        <taxon>Pseudomonadota</taxon>
        <taxon>Betaproteobacteria</taxon>
        <taxon>Neisseriales</taxon>
        <taxon>Neisseriaceae</taxon>
        <taxon>Neisseria</taxon>
    </lineage>
</organism>
<evidence type="ECO:0000313" key="4">
    <source>
        <dbReference type="Proteomes" id="UP000198238"/>
    </source>
</evidence>
<proteinExistence type="predicted"/>
<feature type="signal peptide" evidence="2">
    <location>
        <begin position="1"/>
        <end position="24"/>
    </location>
</feature>
<keyword evidence="2" id="KW-0732">Signal</keyword>
<gene>
    <name evidence="3" type="ORF">BG910_09660</name>
</gene>
<reference evidence="3 4" key="1">
    <citation type="submission" date="2017-06" db="EMBL/GenBank/DDBJ databases">
        <title>Neisseria chenwenguii sp. nov., isolated from the intestinal contents of Tibetan Plateau Pika in Yushu, Qinghai Province, China.</title>
        <authorList>
            <person name="Zhang G."/>
        </authorList>
    </citation>
    <scope>NUCLEOTIDE SEQUENCE [LARGE SCALE GENOMIC DNA]</scope>
    <source>
        <strain evidence="3 4">10023</strain>
    </source>
</reference>
<feature type="chain" id="PRO_5043590456" evidence="2">
    <location>
        <begin position="25"/>
        <end position="89"/>
    </location>
</feature>
<dbReference type="EMBL" id="CP022278">
    <property type="protein sequence ID" value="ASK28547.1"/>
    <property type="molecule type" value="Genomic_DNA"/>
</dbReference>
<evidence type="ECO:0000256" key="1">
    <source>
        <dbReference type="SAM" id="MobiDB-lite"/>
    </source>
</evidence>
<name>A0A220S523_9NEIS</name>
<dbReference type="NCBIfam" id="NF038104">
    <property type="entry name" value="lipo_NF038104"/>
    <property type="match status" value="1"/>
</dbReference>
<accession>A0A220S523</accession>
<dbReference type="KEGG" id="nei:BG910_09660"/>
<dbReference type="AlphaFoldDB" id="A0A220S523"/>
<keyword evidence="4" id="KW-1185">Reference proteome</keyword>
<protein>
    <submittedName>
        <fullName evidence="3">Stress responsive alpha-beta barrel</fullName>
    </submittedName>
</protein>
<sequence length="89" mass="9225">MTMKSLNVLSAAVLCFSLSGCVVGAVADLAATTVVTAGKVVVKGTGAVVRAAIPDGDDEKEKKKKAKKEQQREPDAVYEPVSDETPAAY</sequence>
<evidence type="ECO:0000256" key="2">
    <source>
        <dbReference type="SAM" id="SignalP"/>
    </source>
</evidence>
<feature type="region of interest" description="Disordered" evidence="1">
    <location>
        <begin position="53"/>
        <end position="89"/>
    </location>
</feature>
<evidence type="ECO:0000313" key="3">
    <source>
        <dbReference type="EMBL" id="ASK28547.1"/>
    </source>
</evidence>